<evidence type="ECO:0000313" key="8">
    <source>
        <dbReference type="EMBL" id="HJF14616.1"/>
    </source>
</evidence>
<name>A0A921K7Y0_9MICC</name>
<evidence type="ECO:0000256" key="1">
    <source>
        <dbReference type="ARBA" id="ARBA00004635"/>
    </source>
</evidence>
<keyword evidence="3 7" id="KW-0732">Signal</keyword>
<evidence type="ECO:0000256" key="6">
    <source>
        <dbReference type="ARBA" id="ARBA00023288"/>
    </source>
</evidence>
<dbReference type="GO" id="GO:0016020">
    <property type="term" value="C:membrane"/>
    <property type="evidence" value="ECO:0007669"/>
    <property type="project" value="UniProtKB-SubCell"/>
</dbReference>
<evidence type="ECO:0000256" key="5">
    <source>
        <dbReference type="ARBA" id="ARBA00023139"/>
    </source>
</evidence>
<dbReference type="Pfam" id="PF03180">
    <property type="entry name" value="Lipoprotein_9"/>
    <property type="match status" value="1"/>
</dbReference>
<dbReference type="PANTHER" id="PTHR30429">
    <property type="entry name" value="D-METHIONINE-BINDING LIPOPROTEIN METQ"/>
    <property type="match status" value="1"/>
</dbReference>
<dbReference type="AlphaFoldDB" id="A0A921K7Y0"/>
<keyword evidence="4" id="KW-0472">Membrane</keyword>
<keyword evidence="5" id="KW-0564">Palmitate</keyword>
<evidence type="ECO:0000313" key="9">
    <source>
        <dbReference type="Proteomes" id="UP000703315"/>
    </source>
</evidence>
<evidence type="ECO:0000256" key="2">
    <source>
        <dbReference type="ARBA" id="ARBA00008973"/>
    </source>
</evidence>
<dbReference type="InterPro" id="IPR004872">
    <property type="entry name" value="Lipoprotein_NlpA"/>
</dbReference>
<proteinExistence type="inferred from homology"/>
<feature type="signal peptide" evidence="7">
    <location>
        <begin position="1"/>
        <end position="24"/>
    </location>
</feature>
<dbReference type="SUPFAM" id="SSF53850">
    <property type="entry name" value="Periplasmic binding protein-like II"/>
    <property type="match status" value="1"/>
</dbReference>
<evidence type="ECO:0000256" key="3">
    <source>
        <dbReference type="ARBA" id="ARBA00022729"/>
    </source>
</evidence>
<dbReference type="PANTHER" id="PTHR30429:SF0">
    <property type="entry name" value="METHIONINE-BINDING LIPOPROTEIN METQ"/>
    <property type="match status" value="1"/>
</dbReference>
<comment type="similarity">
    <text evidence="2">Belongs to the NlpA lipoprotein family.</text>
</comment>
<keyword evidence="6" id="KW-0449">Lipoprotein</keyword>
<protein>
    <submittedName>
        <fullName evidence="8">MetQ/NlpA family ABC transporter substrate-binding protein</fullName>
    </submittedName>
</protein>
<dbReference type="Proteomes" id="UP000703315">
    <property type="component" value="Unassembled WGS sequence"/>
</dbReference>
<accession>A0A921K7Y0</accession>
<dbReference type="EMBL" id="DYXC01000077">
    <property type="protein sequence ID" value="HJF14616.1"/>
    <property type="molecule type" value="Genomic_DNA"/>
</dbReference>
<dbReference type="Gene3D" id="3.40.190.10">
    <property type="entry name" value="Periplasmic binding protein-like II"/>
    <property type="match status" value="2"/>
</dbReference>
<comment type="caution">
    <text evidence="8">The sequence shown here is derived from an EMBL/GenBank/DDBJ whole genome shotgun (WGS) entry which is preliminary data.</text>
</comment>
<evidence type="ECO:0000256" key="4">
    <source>
        <dbReference type="ARBA" id="ARBA00023136"/>
    </source>
</evidence>
<sequence>MQNILPTKRHVGVIALTLSAFALGGCGLTQSAPSVQESQDRTIRMIVTESAPFQEPTEIAKELLAEQGWDLQPTYVTDIIQPNHVVSEGEYDANYFQHLSYLEQFNEDNDTKVEPAFSTFYMPNGFFSLEYDSLDQLPDNAEISLAVDTTNNGRGIKILADAGLIEIDESVPISGLSQDDIIANPHGFNFVEIDLQSTGQTLPDVDAAFAPTRLVAEAGYDIADTTLVLEESTTFKEPFTVVVGVRPGSQDSEKIQALQQAFQSEEVAAWFDDYLDGAIEYNYDITTENAQELWSEFTAE</sequence>
<organism evidence="8 9">
    <name type="scientific">Enteractinococcus helveticum</name>
    <dbReference type="NCBI Taxonomy" id="1837282"/>
    <lineage>
        <taxon>Bacteria</taxon>
        <taxon>Bacillati</taxon>
        <taxon>Actinomycetota</taxon>
        <taxon>Actinomycetes</taxon>
        <taxon>Micrococcales</taxon>
        <taxon>Micrococcaceae</taxon>
    </lineage>
</organism>
<dbReference type="RefSeq" id="WP_303905190.1">
    <property type="nucleotide sequence ID" value="NZ_DYXC01000077.1"/>
</dbReference>
<reference evidence="8" key="2">
    <citation type="submission" date="2021-09" db="EMBL/GenBank/DDBJ databases">
        <authorList>
            <person name="Gilroy R."/>
        </authorList>
    </citation>
    <scope>NUCLEOTIDE SEQUENCE</scope>
    <source>
        <strain evidence="8">ChiHjej13B12-14962</strain>
    </source>
</reference>
<feature type="chain" id="PRO_5039030000" evidence="7">
    <location>
        <begin position="25"/>
        <end position="300"/>
    </location>
</feature>
<gene>
    <name evidence="8" type="ORF">K8V32_07395</name>
</gene>
<evidence type="ECO:0000256" key="7">
    <source>
        <dbReference type="SAM" id="SignalP"/>
    </source>
</evidence>
<comment type="subcellular location">
    <subcellularLocation>
        <location evidence="1">Membrane</location>
        <topology evidence="1">Lipid-anchor</topology>
    </subcellularLocation>
</comment>
<reference evidence="8" key="1">
    <citation type="journal article" date="2021" name="PeerJ">
        <title>Extensive microbial diversity within the chicken gut microbiome revealed by metagenomics and culture.</title>
        <authorList>
            <person name="Gilroy R."/>
            <person name="Ravi A."/>
            <person name="Getino M."/>
            <person name="Pursley I."/>
            <person name="Horton D.L."/>
            <person name="Alikhan N.F."/>
            <person name="Baker D."/>
            <person name="Gharbi K."/>
            <person name="Hall N."/>
            <person name="Watson M."/>
            <person name="Adriaenssens E.M."/>
            <person name="Foster-Nyarko E."/>
            <person name="Jarju S."/>
            <person name="Secka A."/>
            <person name="Antonio M."/>
            <person name="Oren A."/>
            <person name="Chaudhuri R.R."/>
            <person name="La Ragione R."/>
            <person name="Hildebrand F."/>
            <person name="Pallen M.J."/>
        </authorList>
    </citation>
    <scope>NUCLEOTIDE SEQUENCE</scope>
    <source>
        <strain evidence="8">ChiHjej13B12-14962</strain>
    </source>
</reference>